<reference evidence="2 3" key="1">
    <citation type="submission" date="2019-05" db="EMBL/GenBank/DDBJ databases">
        <title>Panacibacter sp. strain 17mud1-8 Genome sequencing and assembly.</title>
        <authorList>
            <person name="Chhetri G."/>
        </authorList>
    </citation>
    <scope>NUCLEOTIDE SEQUENCE [LARGE SCALE GENOMIC DNA]</scope>
    <source>
        <strain evidence="2 3">17mud1-8</strain>
    </source>
</reference>
<dbReference type="PANTHER" id="PTHR34599:SF2">
    <property type="entry name" value="TRAF-TYPE DOMAIN-CONTAINING PROTEIN"/>
    <property type="match status" value="1"/>
</dbReference>
<evidence type="ECO:0000313" key="3">
    <source>
        <dbReference type="Proteomes" id="UP000305848"/>
    </source>
</evidence>
<dbReference type="Gene3D" id="1.10.606.20">
    <property type="match status" value="1"/>
</dbReference>
<dbReference type="AlphaFoldDB" id="A0A4U3LA89"/>
<dbReference type="Proteomes" id="UP000305848">
    <property type="component" value="Unassembled WGS sequence"/>
</dbReference>
<dbReference type="Pfam" id="PF01569">
    <property type="entry name" value="PAP2"/>
    <property type="match status" value="1"/>
</dbReference>
<dbReference type="OrthoDB" id="7793240at2"/>
<dbReference type="CDD" id="cd03398">
    <property type="entry name" value="PAP2_haloperoxidase"/>
    <property type="match status" value="1"/>
</dbReference>
<dbReference type="GO" id="GO:0004601">
    <property type="term" value="F:peroxidase activity"/>
    <property type="evidence" value="ECO:0007669"/>
    <property type="project" value="UniProtKB-KW"/>
</dbReference>
<protein>
    <submittedName>
        <fullName evidence="2">Vanadium-dependent haloperoxidase</fullName>
    </submittedName>
</protein>
<feature type="domain" description="Phosphatidic acid phosphatase type 2/haloperoxidase" evidence="1">
    <location>
        <begin position="302"/>
        <end position="412"/>
    </location>
</feature>
<name>A0A4U3LA89_9BACT</name>
<evidence type="ECO:0000313" key="2">
    <source>
        <dbReference type="EMBL" id="TKK71559.1"/>
    </source>
</evidence>
<evidence type="ECO:0000259" key="1">
    <source>
        <dbReference type="Pfam" id="PF01569"/>
    </source>
</evidence>
<comment type="caution">
    <text evidence="2">The sequence shown here is derived from an EMBL/GenBank/DDBJ whole genome shotgun (WGS) entry which is preliminary data.</text>
</comment>
<dbReference type="InterPro" id="IPR000326">
    <property type="entry name" value="PAP2/HPO"/>
</dbReference>
<dbReference type="InterPro" id="IPR036938">
    <property type="entry name" value="PAP2/HPO_sf"/>
</dbReference>
<dbReference type="InterPro" id="IPR052559">
    <property type="entry name" value="V-haloperoxidase"/>
</dbReference>
<accession>A0A4U3LA89</accession>
<sequence>MNRAVFILILLITSFFSLAQKGKNDYALLVQPAIFAHSKVMMHDVVNPPAACRYYAYGMLGAYAIVAQHNSSIAKPETFIRDFKSVTISTNSNAYDYRIAALYCILETGRLMLPSGYMINEDETDFVKKMQSQKVPKTVLDSSIAVAKSVTAQIINFSKDDRYNRLSALVRYTPMKGDGYWYPTPPAYIEAVEPNWKTIRPMLIDSCNQFMPSKPVDFSKDSNSAFYKQAYEVYDVSNHPKGEEVAVAAFWDCNPFAVETAGHMAIGFKKISPGGHWMTIGCIAAQDAKLSFDQTIAVETYLAATMMDAFISCWDEKYRSNRIRPETYINRYIDAKWQPLLQTPPFPEYTSGHSVISTAAAEVLTYLLGDNFHFTDNSEAIFELPDRSFTSFNQAAAEAAISRMYGGIHFRDSIEKGQEEGKKIGEFVVVRLAEAGVKPMKEVLTKVAH</sequence>
<organism evidence="2 3">
    <name type="scientific">Ilyomonas limi</name>
    <dbReference type="NCBI Taxonomy" id="2575867"/>
    <lineage>
        <taxon>Bacteria</taxon>
        <taxon>Pseudomonadati</taxon>
        <taxon>Bacteroidota</taxon>
        <taxon>Chitinophagia</taxon>
        <taxon>Chitinophagales</taxon>
        <taxon>Chitinophagaceae</taxon>
        <taxon>Ilyomonas</taxon>
    </lineage>
</organism>
<dbReference type="EMBL" id="SZQL01000001">
    <property type="protein sequence ID" value="TKK71559.1"/>
    <property type="molecule type" value="Genomic_DNA"/>
</dbReference>
<proteinExistence type="predicted"/>
<gene>
    <name evidence="2" type="ORF">FC093_00595</name>
</gene>
<keyword evidence="3" id="KW-1185">Reference proteome</keyword>
<dbReference type="RefSeq" id="WP_137259799.1">
    <property type="nucleotide sequence ID" value="NZ_SZQL01000001.1"/>
</dbReference>
<dbReference type="PANTHER" id="PTHR34599">
    <property type="entry name" value="PEROXIDASE-RELATED"/>
    <property type="match status" value="1"/>
</dbReference>
<dbReference type="SUPFAM" id="SSF48317">
    <property type="entry name" value="Acid phosphatase/Vanadium-dependent haloperoxidase"/>
    <property type="match status" value="1"/>
</dbReference>
<keyword evidence="2" id="KW-0575">Peroxidase</keyword>
<keyword evidence="2" id="KW-0560">Oxidoreductase</keyword>